<evidence type="ECO:0000256" key="6">
    <source>
        <dbReference type="SAM" id="MobiDB-lite"/>
    </source>
</evidence>
<reference evidence="8 9" key="1">
    <citation type="submission" date="2021-04" db="EMBL/GenBank/DDBJ databases">
        <authorList>
            <person name="De Guttry C."/>
            <person name="Zahm M."/>
            <person name="Klopp C."/>
            <person name="Cabau C."/>
            <person name="Louis A."/>
            <person name="Berthelot C."/>
            <person name="Parey E."/>
            <person name="Roest Crollius H."/>
            <person name="Montfort J."/>
            <person name="Robinson-Rechavi M."/>
            <person name="Bucao C."/>
            <person name="Bouchez O."/>
            <person name="Gislard M."/>
            <person name="Lluch J."/>
            <person name="Milhes M."/>
            <person name="Lampietro C."/>
            <person name="Lopez Roques C."/>
            <person name="Donnadieu C."/>
            <person name="Braasch I."/>
            <person name="Desvignes T."/>
            <person name="Postlethwait J."/>
            <person name="Bobe J."/>
            <person name="Wedekind C."/>
            <person name="Guiguen Y."/>
        </authorList>
    </citation>
    <scope>NUCLEOTIDE SEQUENCE [LARGE SCALE GENOMIC DNA]</scope>
    <source>
        <strain evidence="8">Cs_M1</strain>
        <tissue evidence="8">Blood</tissue>
    </source>
</reference>
<dbReference type="GO" id="GO:0005634">
    <property type="term" value="C:nucleus"/>
    <property type="evidence" value="ECO:0007669"/>
    <property type="project" value="TreeGrafter"/>
</dbReference>
<dbReference type="GO" id="GO:0008270">
    <property type="term" value="F:zinc ion binding"/>
    <property type="evidence" value="ECO:0007669"/>
    <property type="project" value="UniProtKB-KW"/>
</dbReference>
<feature type="region of interest" description="Disordered" evidence="6">
    <location>
        <begin position="748"/>
        <end position="821"/>
    </location>
</feature>
<dbReference type="PROSITE" id="PS00028">
    <property type="entry name" value="ZINC_FINGER_C2H2_1"/>
    <property type="match status" value="4"/>
</dbReference>
<keyword evidence="2" id="KW-0677">Repeat</keyword>
<accession>A0AAN8QTR8</accession>
<feature type="region of interest" description="Disordered" evidence="6">
    <location>
        <begin position="537"/>
        <end position="561"/>
    </location>
</feature>
<feature type="compositionally biased region" description="Basic and acidic residues" evidence="6">
    <location>
        <begin position="788"/>
        <end position="807"/>
    </location>
</feature>
<evidence type="ECO:0000256" key="3">
    <source>
        <dbReference type="ARBA" id="ARBA00022771"/>
    </source>
</evidence>
<dbReference type="Pfam" id="PF00096">
    <property type="entry name" value="zf-C2H2"/>
    <property type="match status" value="1"/>
</dbReference>
<keyword evidence="4" id="KW-0862">Zinc</keyword>
<feature type="domain" description="C2H2-type" evidence="7">
    <location>
        <begin position="567"/>
        <end position="595"/>
    </location>
</feature>
<dbReference type="GO" id="GO:0045944">
    <property type="term" value="P:positive regulation of transcription by RNA polymerase II"/>
    <property type="evidence" value="ECO:0007669"/>
    <property type="project" value="TreeGrafter"/>
</dbReference>
<evidence type="ECO:0000313" key="8">
    <source>
        <dbReference type="EMBL" id="KAK6315664.1"/>
    </source>
</evidence>
<gene>
    <name evidence="8" type="ORF">J4Q44_G00131880</name>
</gene>
<keyword evidence="3 5" id="KW-0863">Zinc-finger</keyword>
<dbReference type="InterPro" id="IPR013087">
    <property type="entry name" value="Znf_C2H2_type"/>
</dbReference>
<feature type="domain" description="C2H2-type" evidence="7">
    <location>
        <begin position="420"/>
        <end position="448"/>
    </location>
</feature>
<feature type="domain" description="C2H2-type" evidence="7">
    <location>
        <begin position="357"/>
        <end position="384"/>
    </location>
</feature>
<dbReference type="Pfam" id="PF23223">
    <property type="entry name" value="zf-C2H2_ZNF462"/>
    <property type="match status" value="1"/>
</dbReference>
<evidence type="ECO:0000256" key="1">
    <source>
        <dbReference type="ARBA" id="ARBA00022723"/>
    </source>
</evidence>
<feature type="domain" description="C2H2-type" evidence="7">
    <location>
        <begin position="828"/>
        <end position="850"/>
    </location>
</feature>
<proteinExistence type="predicted"/>
<name>A0AAN8QTR8_9TELE</name>
<feature type="compositionally biased region" description="Polar residues" evidence="6">
    <location>
        <begin position="537"/>
        <end position="560"/>
    </location>
</feature>
<dbReference type="PANTHER" id="PTHR24403:SF105">
    <property type="entry name" value="ZINC FINGER PROTEIN 2-LIKE ISOFORM X1"/>
    <property type="match status" value="1"/>
</dbReference>
<feature type="compositionally biased region" description="Acidic residues" evidence="6">
    <location>
        <begin position="754"/>
        <end position="787"/>
    </location>
</feature>
<dbReference type="AlphaFoldDB" id="A0AAN8QTR8"/>
<protein>
    <recommendedName>
        <fullName evidence="7">C2H2-type domain-containing protein</fullName>
    </recommendedName>
</protein>
<organism evidence="8 9">
    <name type="scientific">Coregonus suidteri</name>
    <dbReference type="NCBI Taxonomy" id="861788"/>
    <lineage>
        <taxon>Eukaryota</taxon>
        <taxon>Metazoa</taxon>
        <taxon>Chordata</taxon>
        <taxon>Craniata</taxon>
        <taxon>Vertebrata</taxon>
        <taxon>Euteleostomi</taxon>
        <taxon>Actinopterygii</taxon>
        <taxon>Neopterygii</taxon>
        <taxon>Teleostei</taxon>
        <taxon>Protacanthopterygii</taxon>
        <taxon>Salmoniformes</taxon>
        <taxon>Salmonidae</taxon>
        <taxon>Coregoninae</taxon>
        <taxon>Coregonus</taxon>
    </lineage>
</organism>
<dbReference type="PANTHER" id="PTHR24403">
    <property type="entry name" value="ZINC FINGER PROTEIN"/>
    <property type="match status" value="1"/>
</dbReference>
<keyword evidence="1" id="KW-0479">Metal-binding</keyword>
<dbReference type="FunFam" id="3.30.160.60:FF:000655">
    <property type="entry name" value="Zinc finger protein 462"/>
    <property type="match status" value="1"/>
</dbReference>
<dbReference type="SMART" id="SM00355">
    <property type="entry name" value="ZnF_C2H2"/>
    <property type="match status" value="14"/>
</dbReference>
<keyword evidence="9" id="KW-1185">Reference proteome</keyword>
<feature type="domain" description="C2H2-type" evidence="7">
    <location>
        <begin position="676"/>
        <end position="703"/>
    </location>
</feature>
<feature type="region of interest" description="Disordered" evidence="6">
    <location>
        <begin position="901"/>
        <end position="927"/>
    </location>
</feature>
<evidence type="ECO:0000256" key="2">
    <source>
        <dbReference type="ARBA" id="ARBA00022737"/>
    </source>
</evidence>
<dbReference type="SUPFAM" id="SSF57667">
    <property type="entry name" value="beta-beta-alpha zinc fingers"/>
    <property type="match status" value="5"/>
</dbReference>
<evidence type="ECO:0000256" key="5">
    <source>
        <dbReference type="PROSITE-ProRule" id="PRU00042"/>
    </source>
</evidence>
<dbReference type="InterPro" id="IPR057830">
    <property type="entry name" value="Znf_C2H2_ZNF462_N"/>
</dbReference>
<feature type="region of interest" description="Disordered" evidence="6">
    <location>
        <begin position="486"/>
        <end position="519"/>
    </location>
</feature>
<feature type="domain" description="C2H2-type" evidence="7">
    <location>
        <begin position="391"/>
        <end position="419"/>
    </location>
</feature>
<feature type="domain" description="C2H2-type" evidence="7">
    <location>
        <begin position="169"/>
        <end position="196"/>
    </location>
</feature>
<dbReference type="PROSITE" id="PS50157">
    <property type="entry name" value="ZINC_FINGER_C2H2_2"/>
    <property type="match status" value="7"/>
</dbReference>
<sequence>MEVLRQCDGCDFRAESYDDLKTHMISRMYTQPSCSPRIVGDGRGGRESCQSRPLGRKSIVSHYIKRHPGVFPKRQHTSKLGRYFTVLYAKEPEPVEEVTEVVEVEPKPEPEGEVAEWLPFKCLKCFQLSFSTVKLLSMHYNDHHSGKDHKQDFVIHPSLTEDGMETELYQCSHCELKFLGLPLLSTHLMNHNEEFQKRAMRQERRKQLLSKQKSSELLETKPEKLVNNADKAPIGYRCNFCVEVHPTLRAICNHLRKHVQYGEVKEGHVKQEVTDVPLSTIQLRAASLTGRVEELTDDSVMESVPKDMTMVAAAMCPVVAGAAVAMEMTEMAVGMSPVVGAAVVPVDQVKERLVGGHPCSQCDRVFMSMQGLRSHERSHSAMAMFNREDKYSCQYCQFVSPFRHNLDRHVQSHHRHNKPFRCKLCPFKSAYLSRLKSHLHKAHAGENTYKCLSCPFSSMTISQLKEHSLRDHGQALTLPKLRAGATTHTQVPQAGHDPQIRPFRLGSDPHQTPLTSDLDDAGYLHETADVRQQLSHYQVASRSHVTSSSPTARPQAATSDTRPDGILTCEFCEFSSGYMQSLRRHYRDRHGGKKLFKCKDCSFFTCSKSTFTMHVEAGHTVVPEEGPKDLRCPLCLYHTKYKSNMIDHIVLHREERVVPLEVSRYKLSRHLAGVVFHCHKCTFTCSSDQSLQLHITKHNEMKPYQCQLCYYDSRQRHQLETHLRDEHKVIRNFELMGRVNLDQLDAIKERNSSAEEEEEREEDGLGAMEEEIVEDEVEMEESRDEELEQKKEEEKRIEEEEAEKPAPKDNPVVSPSSSSVTASIEKRFPCEFCGRCFTNSIEWERHVLRHGMTVTNSRTDTSTTPAIDASASALPPIGLSTIVTMTDRRVDLSSNGMEVEREYASDLSQSSNNLNEEDNKEMLETKK</sequence>
<evidence type="ECO:0000259" key="7">
    <source>
        <dbReference type="PROSITE" id="PS50157"/>
    </source>
</evidence>
<dbReference type="InterPro" id="IPR036236">
    <property type="entry name" value="Znf_C2H2_sf"/>
</dbReference>
<dbReference type="Gene3D" id="3.30.160.60">
    <property type="entry name" value="Classic Zinc Finger"/>
    <property type="match status" value="5"/>
</dbReference>
<dbReference type="EMBL" id="JAGTTL010000011">
    <property type="protein sequence ID" value="KAK6315664.1"/>
    <property type="molecule type" value="Genomic_DNA"/>
</dbReference>
<feature type="compositionally biased region" description="Low complexity" evidence="6">
    <location>
        <begin position="811"/>
        <end position="820"/>
    </location>
</feature>
<evidence type="ECO:0000313" key="9">
    <source>
        <dbReference type="Proteomes" id="UP001356427"/>
    </source>
</evidence>
<dbReference type="InterPro" id="IPR050688">
    <property type="entry name" value="Zinc_finger/UBP_domain"/>
</dbReference>
<evidence type="ECO:0000256" key="4">
    <source>
        <dbReference type="ARBA" id="ARBA00022833"/>
    </source>
</evidence>
<comment type="caution">
    <text evidence="8">The sequence shown here is derived from an EMBL/GenBank/DDBJ whole genome shotgun (WGS) entry which is preliminary data.</text>
</comment>
<dbReference type="Proteomes" id="UP001356427">
    <property type="component" value="Unassembled WGS sequence"/>
</dbReference>